<comment type="function">
    <text evidence="1">Mediates coordination of peptidoglycan synthesis and outer membrane constriction during cell division.</text>
</comment>
<organism evidence="4 5">
    <name type="scientific">Oceanicoccus sagamiensis</name>
    <dbReference type="NCBI Taxonomy" id="716816"/>
    <lineage>
        <taxon>Bacteria</taxon>
        <taxon>Pseudomonadati</taxon>
        <taxon>Pseudomonadota</taxon>
        <taxon>Gammaproteobacteria</taxon>
        <taxon>Cellvibrionales</taxon>
        <taxon>Spongiibacteraceae</taxon>
        <taxon>Oceanicoccus</taxon>
    </lineage>
</organism>
<accession>A0A1X9NHU9</accession>
<dbReference type="STRING" id="716816.BST96_13775"/>
<dbReference type="InterPro" id="IPR014162">
    <property type="entry name" value="CpoB_C"/>
</dbReference>
<feature type="signal peptide" evidence="1">
    <location>
        <begin position="1"/>
        <end position="25"/>
    </location>
</feature>
<keyword evidence="1" id="KW-0131">Cell cycle</keyword>
<feature type="chain" id="PRO_5013405692" description="Cell division coordinator CpoB" evidence="1">
    <location>
        <begin position="26"/>
        <end position="266"/>
    </location>
</feature>
<dbReference type="Gene3D" id="1.25.40.10">
    <property type="entry name" value="Tetratricopeptide repeat domain"/>
    <property type="match status" value="1"/>
</dbReference>
<dbReference type="Proteomes" id="UP000193450">
    <property type="component" value="Chromosome"/>
</dbReference>
<comment type="similarity">
    <text evidence="1">Belongs to the CpoB family.</text>
</comment>
<comment type="subcellular location">
    <subcellularLocation>
        <location evidence="1">Periplasm</location>
    </subcellularLocation>
</comment>
<dbReference type="HAMAP" id="MF_02066">
    <property type="entry name" value="CpoB"/>
    <property type="match status" value="1"/>
</dbReference>
<dbReference type="Pfam" id="PF13174">
    <property type="entry name" value="TPR_6"/>
    <property type="match status" value="2"/>
</dbReference>
<feature type="domain" description="YbgF trimerisation" evidence="3">
    <location>
        <begin position="55"/>
        <end position="111"/>
    </location>
</feature>
<dbReference type="SUPFAM" id="SSF48452">
    <property type="entry name" value="TPR-like"/>
    <property type="match status" value="1"/>
</dbReference>
<keyword evidence="1" id="KW-0574">Periplasm</keyword>
<dbReference type="InterPro" id="IPR011990">
    <property type="entry name" value="TPR-like_helical_dom_sf"/>
</dbReference>
<sequence length="266" mass="29356" precursor="true">MSISLKSYAALLSSAAFVYSTLTLAQAPIVDASVESTPDSQTTTEPQVSAPADSSGQGELFYQLQLLQQEVMQLRGVVEEQAYLLKQVKEQNMERYIDLDRRLGEMATAPAVATAGTNTNVTTAPGANTAALTVVAAAGERDAYDAAYQLVTERRFDEALEAFKQFMVDFPQGKYTPNSYYWMGELYQVITPQDLEAARQSFTQLLDQYPSHVKVPDAMYKLGKVYFLKGDKNKARSLLEEVVSKYSKGTNSSAADKARQFINANY</sequence>
<keyword evidence="1" id="KW-0132">Cell division</keyword>
<name>A0A1X9NHU9_9GAMM</name>
<keyword evidence="5" id="KW-1185">Reference proteome</keyword>
<dbReference type="GO" id="GO:0030288">
    <property type="term" value="C:outer membrane-bounded periplasmic space"/>
    <property type="evidence" value="ECO:0007669"/>
    <property type="project" value="UniProtKB-UniRule"/>
</dbReference>
<dbReference type="InterPro" id="IPR019734">
    <property type="entry name" value="TPR_rpt"/>
</dbReference>
<dbReference type="KEGG" id="osg:BST96_13775"/>
<evidence type="ECO:0000256" key="1">
    <source>
        <dbReference type="HAMAP-Rule" id="MF_02066"/>
    </source>
</evidence>
<dbReference type="InterPro" id="IPR032519">
    <property type="entry name" value="YbgF_tri"/>
</dbReference>
<dbReference type="InterPro" id="IPR034706">
    <property type="entry name" value="CpoB"/>
</dbReference>
<evidence type="ECO:0000256" key="2">
    <source>
        <dbReference type="SAM" id="MobiDB-lite"/>
    </source>
</evidence>
<dbReference type="OrthoDB" id="9768142at2"/>
<evidence type="ECO:0000313" key="5">
    <source>
        <dbReference type="Proteomes" id="UP000193450"/>
    </source>
</evidence>
<protein>
    <recommendedName>
        <fullName evidence="1">Cell division coordinator CpoB</fullName>
    </recommendedName>
</protein>
<evidence type="ECO:0000313" key="4">
    <source>
        <dbReference type="EMBL" id="ARN75089.1"/>
    </source>
</evidence>
<keyword evidence="1" id="KW-0732">Signal</keyword>
<dbReference type="GO" id="GO:0043093">
    <property type="term" value="P:FtsZ-dependent cytokinesis"/>
    <property type="evidence" value="ECO:0007669"/>
    <property type="project" value="UniProtKB-UniRule"/>
</dbReference>
<dbReference type="RefSeq" id="WP_085759258.1">
    <property type="nucleotide sequence ID" value="NZ_CP019343.1"/>
</dbReference>
<dbReference type="Gene3D" id="1.20.5.110">
    <property type="match status" value="1"/>
</dbReference>
<evidence type="ECO:0000259" key="3">
    <source>
        <dbReference type="Pfam" id="PF16331"/>
    </source>
</evidence>
<feature type="region of interest" description="Disordered" evidence="2">
    <location>
        <begin position="35"/>
        <end position="55"/>
    </location>
</feature>
<dbReference type="EMBL" id="CP019343">
    <property type="protein sequence ID" value="ARN75089.1"/>
    <property type="molecule type" value="Genomic_DNA"/>
</dbReference>
<dbReference type="GO" id="GO:0070206">
    <property type="term" value="P:protein trimerization"/>
    <property type="evidence" value="ECO:0007669"/>
    <property type="project" value="InterPro"/>
</dbReference>
<gene>
    <name evidence="1" type="primary">cpoB</name>
    <name evidence="4" type="ORF">BST96_13775</name>
</gene>
<reference evidence="4 5" key="1">
    <citation type="submission" date="2016-11" db="EMBL/GenBank/DDBJ databases">
        <title>Trade-off between light-utilization and light-protection in marine flavobacteria.</title>
        <authorList>
            <person name="Kumagai Y."/>
        </authorList>
    </citation>
    <scope>NUCLEOTIDE SEQUENCE [LARGE SCALE GENOMIC DNA]</scope>
    <source>
        <strain evidence="4 5">NBRC 107125</strain>
    </source>
</reference>
<dbReference type="NCBIfam" id="TIGR02795">
    <property type="entry name" value="tol_pal_ybgF"/>
    <property type="match status" value="1"/>
</dbReference>
<dbReference type="AlphaFoldDB" id="A0A1X9NHU9"/>
<dbReference type="Pfam" id="PF16331">
    <property type="entry name" value="TolA_bind_tri"/>
    <property type="match status" value="1"/>
</dbReference>
<proteinExistence type="inferred from homology"/>